<gene>
    <name evidence="2" type="ORF">E1269_15465</name>
</gene>
<protein>
    <submittedName>
        <fullName evidence="2">DUF4307 domain-containing protein</fullName>
    </submittedName>
</protein>
<dbReference type="RefSeq" id="WP_131896025.1">
    <property type="nucleotide sequence ID" value="NZ_SMKZ01000020.1"/>
</dbReference>
<dbReference type="Proteomes" id="UP000294739">
    <property type="component" value="Unassembled WGS sequence"/>
</dbReference>
<organism evidence="2 3">
    <name type="scientific">Jiangella asiatica</name>
    <dbReference type="NCBI Taxonomy" id="2530372"/>
    <lineage>
        <taxon>Bacteria</taxon>
        <taxon>Bacillati</taxon>
        <taxon>Actinomycetota</taxon>
        <taxon>Actinomycetes</taxon>
        <taxon>Jiangellales</taxon>
        <taxon>Jiangellaceae</taxon>
        <taxon>Jiangella</taxon>
    </lineage>
</organism>
<evidence type="ECO:0000313" key="2">
    <source>
        <dbReference type="EMBL" id="TDE09112.1"/>
    </source>
</evidence>
<dbReference type="EMBL" id="SMKZ01000020">
    <property type="protein sequence ID" value="TDE09112.1"/>
    <property type="molecule type" value="Genomic_DNA"/>
</dbReference>
<keyword evidence="3" id="KW-1185">Reference proteome</keyword>
<dbReference type="Pfam" id="PF14155">
    <property type="entry name" value="DUF4307"/>
    <property type="match status" value="1"/>
</dbReference>
<keyword evidence="1" id="KW-0812">Transmembrane</keyword>
<keyword evidence="1" id="KW-0472">Membrane</keyword>
<dbReference type="InterPro" id="IPR025443">
    <property type="entry name" value="DUF4307"/>
</dbReference>
<comment type="caution">
    <text evidence="2">The sequence shown here is derived from an EMBL/GenBank/DDBJ whole genome shotgun (WGS) entry which is preliminary data.</text>
</comment>
<reference evidence="2 3" key="1">
    <citation type="submission" date="2019-03" db="EMBL/GenBank/DDBJ databases">
        <title>Draft genome sequences of novel Actinobacteria.</title>
        <authorList>
            <person name="Sahin N."/>
            <person name="Ay H."/>
            <person name="Saygin H."/>
        </authorList>
    </citation>
    <scope>NUCLEOTIDE SEQUENCE [LARGE SCALE GENOMIC DNA]</scope>
    <source>
        <strain evidence="2 3">5K138</strain>
    </source>
</reference>
<dbReference type="OrthoDB" id="5197373at2"/>
<evidence type="ECO:0000313" key="3">
    <source>
        <dbReference type="Proteomes" id="UP000294739"/>
    </source>
</evidence>
<evidence type="ECO:0000256" key="1">
    <source>
        <dbReference type="SAM" id="Phobius"/>
    </source>
</evidence>
<keyword evidence="1" id="KW-1133">Transmembrane helix</keyword>
<dbReference type="InParanoid" id="A0A4R5D6I0"/>
<dbReference type="AlphaFoldDB" id="A0A4R5D6I0"/>
<feature type="transmembrane region" description="Helical" evidence="1">
    <location>
        <begin position="25"/>
        <end position="46"/>
    </location>
</feature>
<proteinExistence type="predicted"/>
<sequence length="136" mass="14421">MADNQTEPSDLLAERYGRRHGRGRGPIVAVSAAFVVLVAVASWLIVRTVNSPLDASLHSWDPPRGDVLPVTVELRRDAGLAVTCELVAVDVRQIVVGQLELDVPAGPEEHLRVDAEIPLQGDGIAPELTGCSAASD</sequence>
<name>A0A4R5D6I0_9ACTN</name>
<accession>A0A4R5D6I0</accession>